<keyword evidence="1" id="KW-1133">Transmembrane helix</keyword>
<proteinExistence type="predicted"/>
<evidence type="ECO:0000313" key="2">
    <source>
        <dbReference type="EMBL" id="AHX39686.1"/>
    </source>
</evidence>
<keyword evidence="1" id="KW-0812">Transmembrane</keyword>
<keyword evidence="1" id="KW-0472">Membrane</keyword>
<organism evidence="2">
    <name type="scientific">Pseudoalteromonas luteoviolacea</name>
    <dbReference type="NCBI Taxonomy" id="43657"/>
    <lineage>
        <taxon>Bacteria</taxon>
        <taxon>Pseudomonadati</taxon>
        <taxon>Pseudomonadota</taxon>
        <taxon>Gammaproteobacteria</taxon>
        <taxon>Alteromonadales</taxon>
        <taxon>Pseudoalteromonadaceae</taxon>
        <taxon>Pseudoalteromonas</taxon>
    </lineage>
</organism>
<protein>
    <submittedName>
        <fullName evidence="2">Uncharacterized protein</fullName>
    </submittedName>
</protein>
<sequence>MSRFKASESMQKVTISIVIFVAGLIATFLVQYLTELNRPILADFSIVSQAAPVIV</sequence>
<reference evidence="2" key="2">
    <citation type="journal article" date="2014" name="Science">
        <title>Marine tubeworm metamorphosis induced by arrays of bacterial phage tail-like structures.</title>
        <authorList>
            <person name="Shikuma N.J."/>
            <person name="Pilhofer M."/>
            <person name="Weiss G.L."/>
            <person name="Hadfield M.G."/>
            <person name="Jensen G.J."/>
            <person name="Newman D.K."/>
        </authorList>
    </citation>
    <scope>NUCLEOTIDE SEQUENCE</scope>
    <source>
        <strain evidence="2">HI1</strain>
    </source>
</reference>
<reference evidence="2" key="1">
    <citation type="journal article" date="2012" name="Sci. Rep.">
        <title>Recruitment in the sea: bacterial genes required for inducing larval settlement in a polychaete worm.</title>
        <authorList>
            <person name="Huang Y."/>
            <person name="Callahan S."/>
            <person name="Hadfield M.G."/>
        </authorList>
    </citation>
    <scope>NUCLEOTIDE SEQUENCE</scope>
    <source>
        <strain evidence="2">HI1</strain>
    </source>
</reference>
<dbReference type="EMBL" id="KF724687">
    <property type="protein sequence ID" value="AHX39686.1"/>
    <property type="molecule type" value="Genomic_DNA"/>
</dbReference>
<dbReference type="AlphaFoldDB" id="A0A023Q0J1"/>
<name>A0A023Q0J1_9GAMM</name>
<feature type="transmembrane region" description="Helical" evidence="1">
    <location>
        <begin position="12"/>
        <end position="33"/>
    </location>
</feature>
<accession>A0A023Q0J1</accession>
<dbReference type="RefSeq" id="WP_160290474.1">
    <property type="nucleotide sequence ID" value="NZ_JWIC01000006.1"/>
</dbReference>
<dbReference type="OrthoDB" id="9913706at2"/>
<evidence type="ECO:0000256" key="1">
    <source>
        <dbReference type="SAM" id="Phobius"/>
    </source>
</evidence>